<dbReference type="PROSITE" id="PS00623">
    <property type="entry name" value="GMC_OXRED_1"/>
    <property type="match status" value="1"/>
</dbReference>
<keyword evidence="3 7" id="KW-0285">Flavoprotein</keyword>
<dbReference type="PANTHER" id="PTHR11552:SF147">
    <property type="entry name" value="CHOLINE DEHYDROGENASE, MITOCHONDRIAL"/>
    <property type="match status" value="1"/>
</dbReference>
<dbReference type="GO" id="GO:0050660">
    <property type="term" value="F:flavin adenine dinucleotide binding"/>
    <property type="evidence" value="ECO:0007669"/>
    <property type="project" value="InterPro"/>
</dbReference>
<dbReference type="PROSITE" id="PS00624">
    <property type="entry name" value="GMC_OXRED_2"/>
    <property type="match status" value="1"/>
</dbReference>
<dbReference type="GO" id="GO:0016614">
    <property type="term" value="F:oxidoreductase activity, acting on CH-OH group of donors"/>
    <property type="evidence" value="ECO:0007669"/>
    <property type="project" value="InterPro"/>
</dbReference>
<evidence type="ECO:0000313" key="11">
    <source>
        <dbReference type="EMBL" id="TFY70284.1"/>
    </source>
</evidence>
<feature type="active site" description="Proton donor" evidence="5">
    <location>
        <position position="538"/>
    </location>
</feature>
<evidence type="ECO:0000256" key="1">
    <source>
        <dbReference type="ARBA" id="ARBA00001974"/>
    </source>
</evidence>
<dbReference type="Gene3D" id="3.50.50.60">
    <property type="entry name" value="FAD/NAD(P)-binding domain"/>
    <property type="match status" value="1"/>
</dbReference>
<dbReference type="Gene3D" id="3.30.560.10">
    <property type="entry name" value="Glucose Oxidase, domain 3"/>
    <property type="match status" value="1"/>
</dbReference>
<dbReference type="InterPro" id="IPR036188">
    <property type="entry name" value="FAD/NAD-bd_sf"/>
</dbReference>
<dbReference type="InterPro" id="IPR007867">
    <property type="entry name" value="GMC_OxRtase_C"/>
</dbReference>
<evidence type="ECO:0000256" key="2">
    <source>
        <dbReference type="ARBA" id="ARBA00010790"/>
    </source>
</evidence>
<accession>A0A4Y9Z748</accession>
<feature type="domain" description="Glucose-methanol-choline oxidoreductase N-terminal" evidence="9">
    <location>
        <begin position="114"/>
        <end position="137"/>
    </location>
</feature>
<evidence type="ECO:0000256" key="4">
    <source>
        <dbReference type="ARBA" id="ARBA00022827"/>
    </source>
</evidence>
<evidence type="ECO:0000259" key="9">
    <source>
        <dbReference type="PROSITE" id="PS00623"/>
    </source>
</evidence>
<dbReference type="EMBL" id="SEOQ01000111">
    <property type="protein sequence ID" value="TFY70284.1"/>
    <property type="molecule type" value="Genomic_DNA"/>
</dbReference>
<dbReference type="SUPFAM" id="SSF51905">
    <property type="entry name" value="FAD/NAD(P)-binding domain"/>
    <property type="match status" value="1"/>
</dbReference>
<dbReference type="OrthoDB" id="269227at2759"/>
<proteinExistence type="inferred from homology"/>
<dbReference type="Pfam" id="PF05199">
    <property type="entry name" value="GMC_oxred_C"/>
    <property type="match status" value="1"/>
</dbReference>
<keyword evidence="12" id="KW-1185">Reference proteome</keyword>
<feature type="chain" id="PRO_5021346254" description="Glucose-methanol-choline oxidoreductase N-terminal domain-containing protein" evidence="8">
    <location>
        <begin position="22"/>
        <end position="610"/>
    </location>
</feature>
<comment type="cofactor">
    <cofactor evidence="1 6">
        <name>FAD</name>
        <dbReference type="ChEBI" id="CHEBI:57692"/>
    </cofactor>
</comment>
<dbReference type="PANTHER" id="PTHR11552">
    <property type="entry name" value="GLUCOSE-METHANOL-CHOLINE GMC OXIDOREDUCTASE"/>
    <property type="match status" value="1"/>
</dbReference>
<keyword evidence="4 6" id="KW-0274">FAD</keyword>
<comment type="caution">
    <text evidence="11">The sequence shown here is derived from an EMBL/GenBank/DDBJ whole genome shotgun (WGS) entry which is preliminary data.</text>
</comment>
<sequence length="610" mass="65026">MLATVGFSSFVAAACLPVTLATLFNGPNQIPKGKKYDYVVIGAGPGGATIASRLSENPRVNVLLLEAGISNEGLLSVDVPFLDSGNAPNTRLDWNFTTVPQPGLNDRTVPYPRGRLLGGSSAINFMGYNRASQNYWDRIAKVTGDSGWSWDSLQKYFKKMEKLSPPADHHNTKGQIDASVHGTSGPLGISLPGAPLPIDDRVIATTKELSHQFPFNEDQNAGNMIGFGWTQSTIADGTRTTSATAYLDPVIGRKNLDVVVNAQATKLIQTGSDGRTPIFRGVQFAQAADSKGPRYTVTASQEVILSAGAVVSPQLLMLSGIGPSATLKQFGIKTIVNAPGVGQNLQDHPLLSNFWTVNSTGAITIDDMARNQTLFDDSLAQWQQDKTGLFTVGNPNQLGWGRVPNNAPIFKTSPDPSSGPLSPHFEYLIFNGFVSFINPAPTSGHFMTIFTALVAPEARGNITIKSANPFDDPVINPNILGTEFDKFAMRTAVNNTRAFVGAKAWNGWITGEAGGLANAHTEAELDEYAANNSAILFHPAGTAAIDFKGGQGVLNTDLTVKGTKGLRVVDLSVVPFVPEAHPQGAVYVIAERVADLIKHTCSTPGYSFPF</sequence>
<dbReference type="Pfam" id="PF00732">
    <property type="entry name" value="GMC_oxred_N"/>
    <property type="match status" value="1"/>
</dbReference>
<dbReference type="SUPFAM" id="SSF54373">
    <property type="entry name" value="FAD-linked reductases, C-terminal domain"/>
    <property type="match status" value="1"/>
</dbReference>
<feature type="active site" description="Proton acceptor" evidence="5">
    <location>
        <position position="581"/>
    </location>
</feature>
<dbReference type="Proteomes" id="UP000298327">
    <property type="component" value="Unassembled WGS sequence"/>
</dbReference>
<feature type="domain" description="Glucose-methanol-choline oxidoreductase N-terminal" evidence="10">
    <location>
        <begin position="308"/>
        <end position="322"/>
    </location>
</feature>
<organism evidence="11 12">
    <name type="scientific">Dentipellis fragilis</name>
    <dbReference type="NCBI Taxonomy" id="205917"/>
    <lineage>
        <taxon>Eukaryota</taxon>
        <taxon>Fungi</taxon>
        <taxon>Dikarya</taxon>
        <taxon>Basidiomycota</taxon>
        <taxon>Agaricomycotina</taxon>
        <taxon>Agaricomycetes</taxon>
        <taxon>Russulales</taxon>
        <taxon>Hericiaceae</taxon>
        <taxon>Dentipellis</taxon>
    </lineage>
</organism>
<gene>
    <name evidence="11" type="ORF">EVG20_g2728</name>
</gene>
<protein>
    <recommendedName>
        <fullName evidence="9 10">Glucose-methanol-choline oxidoreductase N-terminal domain-containing protein</fullName>
    </recommendedName>
</protein>
<feature type="signal peptide" evidence="8">
    <location>
        <begin position="1"/>
        <end position="21"/>
    </location>
</feature>
<evidence type="ECO:0000256" key="7">
    <source>
        <dbReference type="RuleBase" id="RU003968"/>
    </source>
</evidence>
<evidence type="ECO:0000313" key="12">
    <source>
        <dbReference type="Proteomes" id="UP000298327"/>
    </source>
</evidence>
<evidence type="ECO:0000256" key="6">
    <source>
        <dbReference type="PIRSR" id="PIRSR000137-2"/>
    </source>
</evidence>
<evidence type="ECO:0000256" key="3">
    <source>
        <dbReference type="ARBA" id="ARBA00022630"/>
    </source>
</evidence>
<dbReference type="InterPro" id="IPR000172">
    <property type="entry name" value="GMC_OxRdtase_N"/>
</dbReference>
<reference evidence="11 12" key="1">
    <citation type="submission" date="2019-02" db="EMBL/GenBank/DDBJ databases">
        <title>Genome sequencing of the rare red list fungi Dentipellis fragilis.</title>
        <authorList>
            <person name="Buettner E."/>
            <person name="Kellner H."/>
        </authorList>
    </citation>
    <scope>NUCLEOTIDE SEQUENCE [LARGE SCALE GENOMIC DNA]</scope>
    <source>
        <strain evidence="11 12">DSM 105465</strain>
    </source>
</reference>
<feature type="binding site" evidence="6">
    <location>
        <begin position="582"/>
        <end position="583"/>
    </location>
    <ligand>
        <name>FAD</name>
        <dbReference type="ChEBI" id="CHEBI:57692"/>
    </ligand>
</feature>
<evidence type="ECO:0000256" key="5">
    <source>
        <dbReference type="PIRSR" id="PIRSR000137-1"/>
    </source>
</evidence>
<dbReference type="AlphaFoldDB" id="A0A4Y9Z748"/>
<name>A0A4Y9Z748_9AGAM</name>
<evidence type="ECO:0000256" key="8">
    <source>
        <dbReference type="SAM" id="SignalP"/>
    </source>
</evidence>
<dbReference type="STRING" id="205917.A0A4Y9Z748"/>
<keyword evidence="8" id="KW-0732">Signal</keyword>
<evidence type="ECO:0000259" key="10">
    <source>
        <dbReference type="PROSITE" id="PS00624"/>
    </source>
</evidence>
<comment type="similarity">
    <text evidence="2 7">Belongs to the GMC oxidoreductase family.</text>
</comment>
<dbReference type="PIRSF" id="PIRSF000137">
    <property type="entry name" value="Alcohol_oxidase"/>
    <property type="match status" value="1"/>
</dbReference>
<dbReference type="InterPro" id="IPR012132">
    <property type="entry name" value="GMC_OxRdtase"/>
</dbReference>